<dbReference type="InterPro" id="IPR050157">
    <property type="entry name" value="PSI_iron-sulfur_center"/>
</dbReference>
<dbReference type="Proteomes" id="UP000000269">
    <property type="component" value="Chromosome"/>
</dbReference>
<dbReference type="SUPFAM" id="SSF56014">
    <property type="entry name" value="Nitrite and sulphite reductase 4Fe-4S domain-like"/>
    <property type="match status" value="1"/>
</dbReference>
<dbReference type="KEGG" id="aoe:Clos_0462"/>
<dbReference type="GO" id="GO:0016491">
    <property type="term" value="F:oxidoreductase activity"/>
    <property type="evidence" value="ECO:0007669"/>
    <property type="project" value="InterPro"/>
</dbReference>
<dbReference type="eggNOG" id="COG2221">
    <property type="taxonomic scope" value="Bacteria"/>
</dbReference>
<evidence type="ECO:0000256" key="7">
    <source>
        <dbReference type="ARBA" id="ARBA00023014"/>
    </source>
</evidence>
<dbReference type="Gene3D" id="3.30.70.20">
    <property type="match status" value="1"/>
</dbReference>
<dbReference type="GO" id="GO:0051539">
    <property type="term" value="F:4 iron, 4 sulfur cluster binding"/>
    <property type="evidence" value="ECO:0007669"/>
    <property type="project" value="UniProtKB-KW"/>
</dbReference>
<feature type="domain" description="4Fe-4S ferredoxin-type" evidence="8">
    <location>
        <begin position="176"/>
        <end position="206"/>
    </location>
</feature>
<evidence type="ECO:0000259" key="8">
    <source>
        <dbReference type="PROSITE" id="PS51379"/>
    </source>
</evidence>
<dbReference type="AlphaFoldDB" id="A8MLB0"/>
<dbReference type="InterPro" id="IPR017896">
    <property type="entry name" value="4Fe4S_Fe-S-bd"/>
</dbReference>
<dbReference type="STRING" id="350688.Clos_0462"/>
<dbReference type="Gene3D" id="1.10.8.550">
    <property type="entry name" value="Proto-chlorophyllide reductase 57 kD subunit B"/>
    <property type="match status" value="1"/>
</dbReference>
<evidence type="ECO:0000256" key="1">
    <source>
        <dbReference type="ARBA" id="ARBA00001966"/>
    </source>
</evidence>
<dbReference type="RefSeq" id="WP_012158339.1">
    <property type="nucleotide sequence ID" value="NC_009922.1"/>
</dbReference>
<reference evidence="10" key="1">
    <citation type="submission" date="2007-10" db="EMBL/GenBank/DDBJ databases">
        <title>Complete genome of Alkaliphilus oremlandii OhILAs.</title>
        <authorList>
            <person name="Copeland A."/>
            <person name="Lucas S."/>
            <person name="Lapidus A."/>
            <person name="Barry K."/>
            <person name="Detter J.C."/>
            <person name="Glavina del Rio T."/>
            <person name="Hammon N."/>
            <person name="Israni S."/>
            <person name="Dalin E."/>
            <person name="Tice H."/>
            <person name="Pitluck S."/>
            <person name="Chain P."/>
            <person name="Malfatti S."/>
            <person name="Shin M."/>
            <person name="Vergez L."/>
            <person name="Schmutz J."/>
            <person name="Larimer F."/>
            <person name="Land M."/>
            <person name="Hauser L."/>
            <person name="Kyrpides N."/>
            <person name="Mikhailova N."/>
            <person name="Stolz J.F."/>
            <person name="Dawson A."/>
            <person name="Fisher E."/>
            <person name="Crable B."/>
            <person name="Perera E."/>
            <person name="Lisak J."/>
            <person name="Ranganathan M."/>
            <person name="Basu P."/>
            <person name="Richardson P."/>
        </authorList>
    </citation>
    <scope>NUCLEOTIDE SEQUENCE [LARGE SCALE GENOMIC DNA]</scope>
    <source>
        <strain evidence="10">OhILAs</strain>
    </source>
</reference>
<keyword evidence="7" id="KW-0411">Iron-sulfur</keyword>
<proteinExistence type="predicted"/>
<dbReference type="InterPro" id="IPR013580">
    <property type="entry name" value="LI-POR_suB-like_C"/>
</dbReference>
<dbReference type="PANTHER" id="PTHR24960">
    <property type="entry name" value="PHOTOSYSTEM I IRON-SULFUR CENTER-RELATED"/>
    <property type="match status" value="1"/>
</dbReference>
<protein>
    <recommendedName>
        <fullName evidence="3">Ferredoxin</fullName>
    </recommendedName>
</protein>
<accession>A8MLB0</accession>
<evidence type="ECO:0000256" key="6">
    <source>
        <dbReference type="ARBA" id="ARBA00023004"/>
    </source>
</evidence>
<dbReference type="OrthoDB" id="9800558at2"/>
<dbReference type="PROSITE" id="PS00198">
    <property type="entry name" value="4FE4S_FER_1"/>
    <property type="match status" value="1"/>
</dbReference>
<dbReference type="SUPFAM" id="SSF54862">
    <property type="entry name" value="4Fe-4S ferredoxins"/>
    <property type="match status" value="1"/>
</dbReference>
<keyword evidence="10" id="KW-1185">Reference proteome</keyword>
<dbReference type="HOGENOM" id="CLU_072599_2_0_9"/>
<name>A8MLB0_ALKOO</name>
<dbReference type="InterPro" id="IPR042298">
    <property type="entry name" value="P-CP_red_C"/>
</dbReference>
<dbReference type="InterPro" id="IPR017900">
    <property type="entry name" value="4Fe4S_Fe_S_CS"/>
</dbReference>
<evidence type="ECO:0000256" key="3">
    <source>
        <dbReference type="ARBA" id="ARBA00013529"/>
    </source>
</evidence>
<keyword evidence="4" id="KW-0004">4Fe-4S</keyword>
<keyword evidence="6" id="KW-0408">Iron</keyword>
<organism evidence="9 10">
    <name type="scientific">Alkaliphilus oremlandii (strain OhILAs)</name>
    <name type="common">Clostridium oremlandii (strain OhILAs)</name>
    <dbReference type="NCBI Taxonomy" id="350688"/>
    <lineage>
        <taxon>Bacteria</taxon>
        <taxon>Bacillati</taxon>
        <taxon>Bacillota</taxon>
        <taxon>Clostridia</taxon>
        <taxon>Peptostreptococcales</taxon>
        <taxon>Natronincolaceae</taxon>
        <taxon>Alkaliphilus</taxon>
    </lineage>
</organism>
<evidence type="ECO:0000256" key="5">
    <source>
        <dbReference type="ARBA" id="ARBA00022723"/>
    </source>
</evidence>
<dbReference type="Pfam" id="PF01077">
    <property type="entry name" value="NIR_SIR"/>
    <property type="match status" value="1"/>
</dbReference>
<dbReference type="GO" id="GO:0015995">
    <property type="term" value="P:chlorophyll biosynthetic process"/>
    <property type="evidence" value="ECO:0007669"/>
    <property type="project" value="InterPro"/>
</dbReference>
<evidence type="ECO:0000256" key="4">
    <source>
        <dbReference type="ARBA" id="ARBA00022485"/>
    </source>
</evidence>
<sequence length="284" mass="32083">MEWTSEAELKIKKAPFFIRAMARRKAEEVAKNRGKIVVDVEDIEAAKGSRELEDLSAMDLSIEGIESSKFLDIGLCGGVKGCPFTLFNDEEVTRVFYRVIQNENLELFMEKALEGPVLFHNKFKIAISGCPNSCSQPQIKDISIVGYHIPKIEKGRCVGCKQCVRSCPDRMITAEDEPKIDMEGCIHCGRCIQACPTGAIKRFQEGYRIYVGGRLGRKPHLAKPIADIEDFDELAKILSKVIVFYKECVEEKKSFSKVIEAMELEEIKNRIHERTSLESIESIL</sequence>
<evidence type="ECO:0000313" key="9">
    <source>
        <dbReference type="EMBL" id="ABW18024.1"/>
    </source>
</evidence>
<dbReference type="InterPro" id="IPR045854">
    <property type="entry name" value="NO2/SO3_Rdtase_4Fe4S_sf"/>
</dbReference>
<dbReference type="GO" id="GO:0015979">
    <property type="term" value="P:photosynthesis"/>
    <property type="evidence" value="ECO:0007669"/>
    <property type="project" value="InterPro"/>
</dbReference>
<dbReference type="EMBL" id="CP000853">
    <property type="protein sequence ID" value="ABW18024.1"/>
    <property type="molecule type" value="Genomic_DNA"/>
</dbReference>
<feature type="domain" description="4Fe-4S ferredoxin-type" evidence="8">
    <location>
        <begin position="148"/>
        <end position="175"/>
    </location>
</feature>
<evidence type="ECO:0000256" key="2">
    <source>
        <dbReference type="ARBA" id="ARBA00003532"/>
    </source>
</evidence>
<keyword evidence="5" id="KW-0479">Metal-binding</keyword>
<dbReference type="Gene3D" id="3.30.413.10">
    <property type="entry name" value="Sulfite Reductase Hemoprotein, domain 1"/>
    <property type="match status" value="1"/>
</dbReference>
<evidence type="ECO:0000313" key="10">
    <source>
        <dbReference type="Proteomes" id="UP000000269"/>
    </source>
</evidence>
<dbReference type="InterPro" id="IPR006067">
    <property type="entry name" value="NO2/SO3_Rdtase_4Fe4S_dom"/>
</dbReference>
<dbReference type="Pfam" id="PF08369">
    <property type="entry name" value="PCP_red"/>
    <property type="match status" value="1"/>
</dbReference>
<dbReference type="PROSITE" id="PS51379">
    <property type="entry name" value="4FE4S_FER_2"/>
    <property type="match status" value="2"/>
</dbReference>
<comment type="function">
    <text evidence="2">Ferredoxins are iron-sulfur proteins that transfer electrons in a wide variety of metabolic reactions.</text>
</comment>
<dbReference type="GO" id="GO:0020037">
    <property type="term" value="F:heme binding"/>
    <property type="evidence" value="ECO:0007669"/>
    <property type="project" value="InterPro"/>
</dbReference>
<gene>
    <name evidence="9" type="ordered locus">Clos_0462</name>
</gene>
<dbReference type="Pfam" id="PF00037">
    <property type="entry name" value="Fer4"/>
    <property type="match status" value="2"/>
</dbReference>
<dbReference type="GO" id="GO:0046872">
    <property type="term" value="F:metal ion binding"/>
    <property type="evidence" value="ECO:0007669"/>
    <property type="project" value="UniProtKB-KW"/>
</dbReference>
<comment type="cofactor">
    <cofactor evidence="1">
        <name>[4Fe-4S] cluster</name>
        <dbReference type="ChEBI" id="CHEBI:49883"/>
    </cofactor>
</comment>
<dbReference type="PANTHER" id="PTHR24960:SF79">
    <property type="entry name" value="PHOTOSYSTEM I IRON-SULFUR CENTER"/>
    <property type="match status" value="1"/>
</dbReference>